<sequence>MGCCFSSDEDKDTGFPDPDERTRLLDPNHGNAAPPSHNNRSGQQYTQESEKGDEQSAMARILHQNARDVIDVASNETTIEQHEYHDRARQYNTRLKMVLANSGKQGTYKIAIPNGITAPQSVLAAPPVSPAEIQLICNASEKFSKAMRDGVRIQHREDLVVSFGVPVP</sequence>
<evidence type="ECO:0000313" key="14">
    <source>
        <dbReference type="Proteomes" id="UP001374579"/>
    </source>
</evidence>
<dbReference type="PANTHER" id="PTHR13401">
    <property type="entry name" value="RAGULATOR COMPLEX PROTEIN LAMTOR1"/>
    <property type="match status" value="1"/>
</dbReference>
<dbReference type="AlphaFoldDB" id="A0AAN9G6F7"/>
<dbReference type="EMBL" id="JBAMIC010000013">
    <property type="protein sequence ID" value="KAK7097066.1"/>
    <property type="molecule type" value="Genomic_DNA"/>
</dbReference>
<protein>
    <recommendedName>
        <fullName evidence="4">Ragulator complex protein LAMTOR1</fullName>
    </recommendedName>
    <alternativeName>
        <fullName evidence="11">Late endosomal/lysosomal adaptor and MAPK and MTOR activator 1</fullName>
    </alternativeName>
</protein>
<dbReference type="GO" id="GO:0042632">
    <property type="term" value="P:cholesterol homeostasis"/>
    <property type="evidence" value="ECO:0007669"/>
    <property type="project" value="InterPro"/>
</dbReference>
<dbReference type="GO" id="GO:0031902">
    <property type="term" value="C:late endosome membrane"/>
    <property type="evidence" value="ECO:0007669"/>
    <property type="project" value="UniProtKB-SubCell"/>
</dbReference>
<evidence type="ECO:0000256" key="8">
    <source>
        <dbReference type="ARBA" id="ARBA00023139"/>
    </source>
</evidence>
<dbReference type="GO" id="GO:0060090">
    <property type="term" value="F:molecular adaptor activity"/>
    <property type="evidence" value="ECO:0007669"/>
    <property type="project" value="TreeGrafter"/>
</dbReference>
<dbReference type="InterPro" id="IPR028209">
    <property type="entry name" value="LAMTOR1/MEH1"/>
</dbReference>
<evidence type="ECO:0000256" key="3">
    <source>
        <dbReference type="ARBA" id="ARBA00010861"/>
    </source>
</evidence>
<dbReference type="PANTHER" id="PTHR13401:SF2">
    <property type="entry name" value="RAGULATOR COMPLEX PROTEIN LAMTOR1"/>
    <property type="match status" value="1"/>
</dbReference>
<accession>A0AAN9G6F7</accession>
<dbReference type="GO" id="GO:0071986">
    <property type="term" value="C:Ragulator complex"/>
    <property type="evidence" value="ECO:0007669"/>
    <property type="project" value="InterPro"/>
</dbReference>
<gene>
    <name evidence="13" type="ORF">V1264_004098</name>
</gene>
<evidence type="ECO:0000256" key="6">
    <source>
        <dbReference type="ARBA" id="ARBA00022753"/>
    </source>
</evidence>
<evidence type="ECO:0000256" key="9">
    <source>
        <dbReference type="ARBA" id="ARBA00023228"/>
    </source>
</evidence>
<evidence type="ECO:0000256" key="5">
    <source>
        <dbReference type="ARBA" id="ARBA00022707"/>
    </source>
</evidence>
<dbReference type="Proteomes" id="UP001374579">
    <property type="component" value="Unassembled WGS sequence"/>
</dbReference>
<evidence type="ECO:0000256" key="2">
    <source>
        <dbReference type="ARBA" id="ARBA00004577"/>
    </source>
</evidence>
<comment type="caution">
    <text evidence="13">The sequence shown here is derived from an EMBL/GenBank/DDBJ whole genome shotgun (WGS) entry which is preliminary data.</text>
</comment>
<dbReference type="GO" id="GO:0007040">
    <property type="term" value="P:lysosome organization"/>
    <property type="evidence" value="ECO:0007669"/>
    <property type="project" value="InterPro"/>
</dbReference>
<evidence type="ECO:0000256" key="10">
    <source>
        <dbReference type="ARBA" id="ARBA00023288"/>
    </source>
</evidence>
<reference evidence="13 14" key="1">
    <citation type="submission" date="2024-02" db="EMBL/GenBank/DDBJ databases">
        <title>Chromosome-scale genome assembly of the rough periwinkle Littorina saxatilis.</title>
        <authorList>
            <person name="De Jode A."/>
            <person name="Faria R."/>
            <person name="Formenti G."/>
            <person name="Sims Y."/>
            <person name="Smith T.P."/>
            <person name="Tracey A."/>
            <person name="Wood J.M.D."/>
            <person name="Zagrodzka Z.B."/>
            <person name="Johannesson K."/>
            <person name="Butlin R.K."/>
            <person name="Leder E.H."/>
        </authorList>
    </citation>
    <scope>NUCLEOTIDE SEQUENCE [LARGE SCALE GENOMIC DNA]</scope>
    <source>
        <strain evidence="13">Snail1</strain>
        <tissue evidence="13">Muscle</tissue>
    </source>
</reference>
<dbReference type="GO" id="GO:0001919">
    <property type="term" value="P:regulation of receptor recycling"/>
    <property type="evidence" value="ECO:0007669"/>
    <property type="project" value="InterPro"/>
</dbReference>
<dbReference type="GO" id="GO:0043410">
    <property type="term" value="P:positive regulation of MAPK cascade"/>
    <property type="evidence" value="ECO:0007669"/>
    <property type="project" value="InterPro"/>
</dbReference>
<keyword evidence="14" id="KW-1185">Reference proteome</keyword>
<dbReference type="GO" id="GO:0016197">
    <property type="term" value="P:endosomal transport"/>
    <property type="evidence" value="ECO:0007669"/>
    <property type="project" value="InterPro"/>
</dbReference>
<evidence type="ECO:0000313" key="13">
    <source>
        <dbReference type="EMBL" id="KAK7097066.1"/>
    </source>
</evidence>
<keyword evidence="10" id="KW-0449">Lipoprotein</keyword>
<keyword evidence="8" id="KW-0564">Palmitate</keyword>
<keyword evidence="5" id="KW-0519">Myristate</keyword>
<proteinExistence type="inferred from homology"/>
<keyword evidence="9" id="KW-0458">Lysosome</keyword>
<feature type="region of interest" description="Disordered" evidence="12">
    <location>
        <begin position="1"/>
        <end position="55"/>
    </location>
</feature>
<organism evidence="13 14">
    <name type="scientific">Littorina saxatilis</name>
    <dbReference type="NCBI Taxonomy" id="31220"/>
    <lineage>
        <taxon>Eukaryota</taxon>
        <taxon>Metazoa</taxon>
        <taxon>Spiralia</taxon>
        <taxon>Lophotrochozoa</taxon>
        <taxon>Mollusca</taxon>
        <taxon>Gastropoda</taxon>
        <taxon>Caenogastropoda</taxon>
        <taxon>Littorinimorpha</taxon>
        <taxon>Littorinoidea</taxon>
        <taxon>Littorinidae</taxon>
        <taxon>Littorina</taxon>
    </lineage>
</organism>
<dbReference type="GO" id="GO:0071230">
    <property type="term" value="P:cellular response to amino acid stimulus"/>
    <property type="evidence" value="ECO:0007669"/>
    <property type="project" value="InterPro"/>
</dbReference>
<feature type="compositionally biased region" description="Basic and acidic residues" evidence="12">
    <location>
        <begin position="12"/>
        <end position="26"/>
    </location>
</feature>
<dbReference type="GO" id="GO:0032008">
    <property type="term" value="P:positive regulation of TOR signaling"/>
    <property type="evidence" value="ECO:0007669"/>
    <property type="project" value="InterPro"/>
</dbReference>
<dbReference type="SMART" id="SM01262">
    <property type="entry name" value="LAMTOR"/>
    <property type="match status" value="1"/>
</dbReference>
<evidence type="ECO:0000256" key="1">
    <source>
        <dbReference type="ARBA" id="ARBA00004122"/>
    </source>
</evidence>
<comment type="similarity">
    <text evidence="3">Belongs to the LAMTOR1 family.</text>
</comment>
<name>A0AAN9G6F7_9CAEN</name>
<evidence type="ECO:0000256" key="7">
    <source>
        <dbReference type="ARBA" id="ARBA00023136"/>
    </source>
</evidence>
<keyword evidence="7" id="KW-0472">Membrane</keyword>
<evidence type="ECO:0000256" key="4">
    <source>
        <dbReference type="ARBA" id="ARBA00016099"/>
    </source>
</evidence>
<evidence type="ECO:0000256" key="12">
    <source>
        <dbReference type="SAM" id="MobiDB-lite"/>
    </source>
</evidence>
<dbReference type="Pfam" id="PF15454">
    <property type="entry name" value="LAMTOR"/>
    <property type="match status" value="1"/>
</dbReference>
<comment type="subcellular location">
    <subcellularLocation>
        <location evidence="2">Late endosome membrane</location>
        <topology evidence="2">Lipid-anchor</topology>
        <orientation evidence="2">Cytoplasmic side</orientation>
    </subcellularLocation>
    <subcellularLocation>
        <location evidence="1">Lysosome membrane</location>
        <topology evidence="1">Lipid-anchor</topology>
        <orientation evidence="1">Cytoplasmic side</orientation>
    </subcellularLocation>
</comment>
<dbReference type="GO" id="GO:0005765">
    <property type="term" value="C:lysosomal membrane"/>
    <property type="evidence" value="ECO:0007669"/>
    <property type="project" value="UniProtKB-SubCell"/>
</dbReference>
<keyword evidence="6" id="KW-0967">Endosome</keyword>
<dbReference type="GO" id="GO:0045121">
    <property type="term" value="C:membrane raft"/>
    <property type="evidence" value="ECO:0007669"/>
    <property type="project" value="InterPro"/>
</dbReference>
<dbReference type="GO" id="GO:0005085">
    <property type="term" value="F:guanyl-nucleotide exchange factor activity"/>
    <property type="evidence" value="ECO:0007669"/>
    <property type="project" value="TreeGrafter"/>
</dbReference>
<feature type="compositionally biased region" description="Polar residues" evidence="12">
    <location>
        <begin position="36"/>
        <end position="47"/>
    </location>
</feature>
<evidence type="ECO:0000256" key="11">
    <source>
        <dbReference type="ARBA" id="ARBA00032695"/>
    </source>
</evidence>